<keyword evidence="5" id="KW-0539">Nucleus</keyword>
<comment type="subcellular location">
    <subcellularLocation>
        <location evidence="1">Nucleus</location>
    </subcellularLocation>
</comment>
<evidence type="ECO:0000256" key="6">
    <source>
        <dbReference type="SAM" id="MobiDB-lite"/>
    </source>
</evidence>
<evidence type="ECO:0000313" key="8">
    <source>
        <dbReference type="EMBL" id="KXH67627.1"/>
    </source>
</evidence>
<organism evidence="8 9">
    <name type="scientific">Colletotrichum salicis</name>
    <dbReference type="NCBI Taxonomy" id="1209931"/>
    <lineage>
        <taxon>Eukaryota</taxon>
        <taxon>Fungi</taxon>
        <taxon>Dikarya</taxon>
        <taxon>Ascomycota</taxon>
        <taxon>Pezizomycotina</taxon>
        <taxon>Sordariomycetes</taxon>
        <taxon>Hypocreomycetidae</taxon>
        <taxon>Glomerellales</taxon>
        <taxon>Glomerellaceae</taxon>
        <taxon>Colletotrichum</taxon>
        <taxon>Colletotrichum acutatum species complex</taxon>
    </lineage>
</organism>
<dbReference type="GO" id="GO:0003677">
    <property type="term" value="F:DNA binding"/>
    <property type="evidence" value="ECO:0007669"/>
    <property type="project" value="InterPro"/>
</dbReference>
<dbReference type="STRING" id="1209931.A0A135V519"/>
<dbReference type="OrthoDB" id="2399539at2759"/>
<comment type="caution">
    <text evidence="8">The sequence shown here is derived from an EMBL/GenBank/DDBJ whole genome shotgun (WGS) entry which is preliminary data.</text>
</comment>
<evidence type="ECO:0000259" key="7">
    <source>
        <dbReference type="PROSITE" id="PS50048"/>
    </source>
</evidence>
<dbReference type="AlphaFoldDB" id="A0A135V519"/>
<dbReference type="GO" id="GO:0008270">
    <property type="term" value="F:zinc ion binding"/>
    <property type="evidence" value="ECO:0007669"/>
    <property type="project" value="InterPro"/>
</dbReference>
<dbReference type="PANTHER" id="PTHR47338:SF5">
    <property type="entry name" value="ZN(II)2CYS6 TRANSCRIPTION FACTOR (EUROFUNG)"/>
    <property type="match status" value="1"/>
</dbReference>
<sequence length="694" mass="76382">MSSSTQEPTDEPAPEDTHIQRPIKRRGGAACRRCRRLRSKCIKQNSQPPCEACRHAGTEAVRSCILPRRGDGAADRQFRRRSRPLPSYIPDDTDSPGSPDGLSIVCGSSTAQESTGLGTVAEDTLENRAAGLMPQTPELSAGKTLTPTPAREPARESARSLPPNEEVAEGCSTFVTSYFQLGFIPKAMFQESLAQDPLATSNFLLCCILSISSRFTPILIRRFGTAAGATSHFLEQARGMVLEEMYRPSLENTQAFFLLAIAEWGNGDKERSSMDMGVAVRMATLLKLHLEETYALPPNAKAEQVVRAESARRTFWMIQSQENLHSGHSTPTPFPLEAITALLPCQESDFAFGVAPEERAALPGTPPAIACPHLVRGPERCLFATLIQAHNLWGQVARQAGHPADTLAVEYPWRPQGRYATLAQGLKTWEAEIPPKQKWSVWNLRGWRVEGLHLAYLSVVMVLRLSNIVLRRSYINHIILALSPIIAGDEKECRNIAPEGFWIVMSNELFGNVVELHEQVEAYFSMRARDEGFPAILVFCVYMCGSLSSYLWRHPRLCPHVAPSEAEGMALGSLRILSELHQAWPTSTRWQQGLQQVASPLSVTASPVAMKSPGKGVRSSMQDRRPILSTRKLEKSALLAESCEEGIGEMAYQDWQSGVGNLPQMDAFPDDLFDAELAAFLNGGSGYSLLSSMP</sequence>
<dbReference type="EMBL" id="JFFI01000442">
    <property type="protein sequence ID" value="KXH67627.1"/>
    <property type="molecule type" value="Genomic_DNA"/>
</dbReference>
<dbReference type="GO" id="GO:0005634">
    <property type="term" value="C:nucleus"/>
    <property type="evidence" value="ECO:0007669"/>
    <property type="project" value="UniProtKB-SubCell"/>
</dbReference>
<evidence type="ECO:0000256" key="4">
    <source>
        <dbReference type="ARBA" id="ARBA00023163"/>
    </source>
</evidence>
<gene>
    <name evidence="8" type="ORF">CSAL01_07881</name>
</gene>
<feature type="region of interest" description="Disordered" evidence="6">
    <location>
        <begin position="70"/>
        <end position="108"/>
    </location>
</feature>
<keyword evidence="4" id="KW-0804">Transcription</keyword>
<dbReference type="PROSITE" id="PS50048">
    <property type="entry name" value="ZN2_CY6_FUNGAL_2"/>
    <property type="match status" value="1"/>
</dbReference>
<accession>A0A135V519</accession>
<proteinExistence type="predicted"/>
<feature type="domain" description="Zn(2)-C6 fungal-type" evidence="7">
    <location>
        <begin position="30"/>
        <end position="66"/>
    </location>
</feature>
<dbReference type="InterPro" id="IPR007219">
    <property type="entry name" value="XnlR_reg_dom"/>
</dbReference>
<dbReference type="CDD" id="cd12148">
    <property type="entry name" value="fungal_TF_MHR"/>
    <property type="match status" value="1"/>
</dbReference>
<evidence type="ECO:0000256" key="3">
    <source>
        <dbReference type="ARBA" id="ARBA00023015"/>
    </source>
</evidence>
<feature type="region of interest" description="Disordered" evidence="6">
    <location>
        <begin position="132"/>
        <end position="165"/>
    </location>
</feature>
<dbReference type="GO" id="GO:0006351">
    <property type="term" value="P:DNA-templated transcription"/>
    <property type="evidence" value="ECO:0007669"/>
    <property type="project" value="InterPro"/>
</dbReference>
<dbReference type="PANTHER" id="PTHR47338">
    <property type="entry name" value="ZN(II)2CYS6 TRANSCRIPTION FACTOR (EUROFUNG)-RELATED"/>
    <property type="match status" value="1"/>
</dbReference>
<keyword evidence="2" id="KW-0479">Metal-binding</keyword>
<reference evidence="8 9" key="1">
    <citation type="submission" date="2014-02" db="EMBL/GenBank/DDBJ databases">
        <title>The genome sequence of Colletotrichum salicis CBS 607.94.</title>
        <authorList>
            <person name="Baroncelli R."/>
            <person name="Thon M.R."/>
        </authorList>
    </citation>
    <scope>NUCLEOTIDE SEQUENCE [LARGE SCALE GENOMIC DNA]</scope>
    <source>
        <strain evidence="8 9">CBS 607.94</strain>
    </source>
</reference>
<dbReference type="InterPro" id="IPR001138">
    <property type="entry name" value="Zn2Cys6_DnaBD"/>
</dbReference>
<dbReference type="InterPro" id="IPR050815">
    <property type="entry name" value="TF_fung"/>
</dbReference>
<evidence type="ECO:0000256" key="5">
    <source>
        <dbReference type="ARBA" id="ARBA00023242"/>
    </source>
</evidence>
<dbReference type="GO" id="GO:0000981">
    <property type="term" value="F:DNA-binding transcription factor activity, RNA polymerase II-specific"/>
    <property type="evidence" value="ECO:0007669"/>
    <property type="project" value="InterPro"/>
</dbReference>
<keyword evidence="3" id="KW-0805">Transcription regulation</keyword>
<dbReference type="Proteomes" id="UP000070121">
    <property type="component" value="Unassembled WGS sequence"/>
</dbReference>
<dbReference type="Pfam" id="PF04082">
    <property type="entry name" value="Fungal_trans"/>
    <property type="match status" value="1"/>
</dbReference>
<name>A0A135V519_9PEZI</name>
<keyword evidence="9" id="KW-1185">Reference proteome</keyword>
<evidence type="ECO:0000256" key="2">
    <source>
        <dbReference type="ARBA" id="ARBA00022723"/>
    </source>
</evidence>
<feature type="region of interest" description="Disordered" evidence="6">
    <location>
        <begin position="1"/>
        <end position="28"/>
    </location>
</feature>
<protein>
    <recommendedName>
        <fullName evidence="7">Zn(2)-C6 fungal-type domain-containing protein</fullName>
    </recommendedName>
</protein>
<evidence type="ECO:0000256" key="1">
    <source>
        <dbReference type="ARBA" id="ARBA00004123"/>
    </source>
</evidence>
<evidence type="ECO:0000313" key="9">
    <source>
        <dbReference type="Proteomes" id="UP000070121"/>
    </source>
</evidence>